<dbReference type="RefSeq" id="WP_004526963.1">
    <property type="nucleotide sequence ID" value="NZ_CM000832.1"/>
</dbReference>
<sequence length="121" mass="13350">MTARPAITTTYFGDVDTAALERLESSYDTTRLLAAVDIVDRIRTQLHDPEGLRDDLLKIHSMAHSVLNGAPSVPSRREGTLPEQVLDALDLIDEFVAELTQVRTILAPLEALHPDDVFGED</sequence>
<proteinExistence type="predicted"/>
<gene>
    <name evidence="1" type="ORF">BURPS1710A_2406</name>
</gene>
<organism evidence="1">
    <name type="scientific">Burkholderia pseudomallei 1710a</name>
    <dbReference type="NCBI Taxonomy" id="320371"/>
    <lineage>
        <taxon>Bacteria</taxon>
        <taxon>Pseudomonadati</taxon>
        <taxon>Pseudomonadota</taxon>
        <taxon>Betaproteobacteria</taxon>
        <taxon>Burkholderiales</taxon>
        <taxon>Burkholderiaceae</taxon>
        <taxon>Burkholderia</taxon>
        <taxon>pseudomallei group</taxon>
    </lineage>
</organism>
<reference evidence="1" key="1">
    <citation type="submission" date="2009-05" db="EMBL/GenBank/DDBJ databases">
        <authorList>
            <person name="Harkins D.M."/>
            <person name="DeShazer D."/>
            <person name="Woods D.E."/>
            <person name="Brinkac L.M."/>
            <person name="Brown K.A."/>
            <person name="Hung G.C."/>
            <person name="Tuanyok A."/>
            <person name="Zhang B."/>
            <person name="Nierman W.C."/>
        </authorList>
    </citation>
    <scope>NUCLEOTIDE SEQUENCE [LARGE SCALE GENOMIC DNA]</scope>
    <source>
        <strain evidence="1">1710a</strain>
    </source>
</reference>
<name>A0A0E1W180_BURPE</name>
<dbReference type="Proteomes" id="UP000001812">
    <property type="component" value="Chromosome I"/>
</dbReference>
<accession>A0A0E1W180</accession>
<dbReference type="NCBIfam" id="NF041282">
    <property type="entry name" value="TnpC_regulator"/>
    <property type="match status" value="1"/>
</dbReference>
<evidence type="ECO:0000313" key="1">
    <source>
        <dbReference type="EMBL" id="EET06194.1"/>
    </source>
</evidence>
<dbReference type="AlphaFoldDB" id="A0A0E1W180"/>
<dbReference type="EMBL" id="CM000832">
    <property type="protein sequence ID" value="EET06194.1"/>
    <property type="molecule type" value="Genomic_DNA"/>
</dbReference>
<dbReference type="InterPro" id="IPR049837">
    <property type="entry name" value="TnpC_reg-like"/>
</dbReference>
<protein>
    <submittedName>
        <fullName evidence="1">TnpC</fullName>
    </submittedName>
</protein>
<dbReference type="HOGENOM" id="CLU_164582_0_0_4"/>